<feature type="compositionally biased region" description="Low complexity" evidence="1">
    <location>
        <begin position="55"/>
        <end position="66"/>
    </location>
</feature>
<dbReference type="PANTHER" id="PTHR33074:SF83">
    <property type="entry name" value="EXPRESSED PROTEIN"/>
    <property type="match status" value="1"/>
</dbReference>
<evidence type="ECO:0000256" key="1">
    <source>
        <dbReference type="SAM" id="MobiDB-lite"/>
    </source>
</evidence>
<feature type="compositionally biased region" description="Polar residues" evidence="1">
    <location>
        <begin position="67"/>
        <end position="81"/>
    </location>
</feature>
<reference evidence="4" key="1">
    <citation type="submission" date="2024-06" db="EMBL/GenBank/DDBJ databases">
        <authorList>
            <person name="Ryan C."/>
        </authorList>
    </citation>
    <scope>NUCLEOTIDE SEQUENCE [LARGE SCALE GENOMIC DNA]</scope>
</reference>
<evidence type="ECO:0000313" key="4">
    <source>
        <dbReference type="Proteomes" id="UP001497457"/>
    </source>
</evidence>
<sequence>MATHWSSPSASINHRPCLTSASSATRSPALLDPRTLILKTSHMWSARRAVSSSSALASTPATTAKTNTSCTRSVTSNQAESASLHPVPLPDYRLPRLDEFGIVPCGHEGHYLLAALALGSSSFHYQLHIYSSEDERWTDIKLRNPCPEVSKVITSKVITLGEGVIGWVDFQHGMLVCDLKKGRPSPRYIPLPEPLPENRDRLEALLPGPSTRRFRDLTCINGVIKFIEMEHQATEKPSDPSDKDLLFNSDCILSRRFKDVDKKPKQARSWNGWRVVTWSRTVSCSSWHKGSVIGVADISVDKSGSRCETVVEKILHSGFPILSPDADDILYLKSVGKFNDPNGWMIAVDLRRKRVEALGAYSSVVHNPLVKAYCSFTLSTHVNMDPGIKVSACCKITDVGSCADDPYNTPNDHISQPSEQQVTHSSMFGPPEASQPWFNYSEGTSYHGCSQQLHAPTSFAEGQYSDSSKRQRLQ</sequence>
<organism evidence="3 4">
    <name type="scientific">Urochloa decumbens</name>
    <dbReference type="NCBI Taxonomy" id="240449"/>
    <lineage>
        <taxon>Eukaryota</taxon>
        <taxon>Viridiplantae</taxon>
        <taxon>Streptophyta</taxon>
        <taxon>Embryophyta</taxon>
        <taxon>Tracheophyta</taxon>
        <taxon>Spermatophyta</taxon>
        <taxon>Magnoliopsida</taxon>
        <taxon>Liliopsida</taxon>
        <taxon>Poales</taxon>
        <taxon>Poaceae</taxon>
        <taxon>PACMAD clade</taxon>
        <taxon>Panicoideae</taxon>
        <taxon>Panicodae</taxon>
        <taxon>Paniceae</taxon>
        <taxon>Melinidinae</taxon>
        <taxon>Urochloa</taxon>
    </lineage>
</organism>
<feature type="compositionally biased region" description="Polar residues" evidence="1">
    <location>
        <begin position="408"/>
        <end position="426"/>
    </location>
</feature>
<evidence type="ECO:0000259" key="2">
    <source>
        <dbReference type="Pfam" id="PF07762"/>
    </source>
</evidence>
<dbReference type="AlphaFoldDB" id="A0ABC8XLX8"/>
<proteinExistence type="predicted"/>
<feature type="region of interest" description="Disordered" evidence="1">
    <location>
        <begin position="407"/>
        <end position="428"/>
    </location>
</feature>
<accession>A0ABC8XLX8</accession>
<evidence type="ECO:0000313" key="3">
    <source>
        <dbReference type="EMBL" id="CAL4929212.1"/>
    </source>
</evidence>
<reference evidence="3 4" key="2">
    <citation type="submission" date="2024-10" db="EMBL/GenBank/DDBJ databases">
        <authorList>
            <person name="Ryan C."/>
        </authorList>
    </citation>
    <scope>NUCLEOTIDE SEQUENCE [LARGE SCALE GENOMIC DNA]</scope>
</reference>
<dbReference type="EMBL" id="OZ075125">
    <property type="protein sequence ID" value="CAL4929212.1"/>
    <property type="molecule type" value="Genomic_DNA"/>
</dbReference>
<gene>
    <name evidence="3" type="ORF">URODEC1_LOCUS25674</name>
</gene>
<feature type="domain" description="DUF1618" evidence="2">
    <location>
        <begin position="167"/>
        <end position="331"/>
    </location>
</feature>
<protein>
    <recommendedName>
        <fullName evidence="2">DUF1618 domain-containing protein</fullName>
    </recommendedName>
</protein>
<keyword evidence="4" id="KW-1185">Reference proteome</keyword>
<dbReference type="PANTHER" id="PTHR33074">
    <property type="entry name" value="EXPRESSED PROTEIN-RELATED"/>
    <property type="match status" value="1"/>
</dbReference>
<name>A0ABC8XLX8_9POAL</name>
<feature type="region of interest" description="Disordered" evidence="1">
    <location>
        <begin position="55"/>
        <end position="85"/>
    </location>
</feature>
<dbReference type="Proteomes" id="UP001497457">
    <property type="component" value="Chromosome 15b"/>
</dbReference>
<feature type="region of interest" description="Disordered" evidence="1">
    <location>
        <begin position="1"/>
        <end position="24"/>
    </location>
</feature>
<feature type="compositionally biased region" description="Polar residues" evidence="1">
    <location>
        <begin position="1"/>
        <end position="12"/>
    </location>
</feature>
<dbReference type="Pfam" id="PF07762">
    <property type="entry name" value="DUF1618"/>
    <property type="match status" value="1"/>
</dbReference>
<dbReference type="InterPro" id="IPR011676">
    <property type="entry name" value="DUF1618"/>
</dbReference>